<dbReference type="RefSeq" id="XP_013017573.1">
    <property type="nucleotide sequence ID" value="XM_013162119.1"/>
</dbReference>
<protein>
    <submittedName>
        <fullName evidence="2">Uncharacterized protein</fullName>
    </submittedName>
</protein>
<organism evidence="2 3">
    <name type="scientific">Schizosaccharomyces octosporus (strain yFS286)</name>
    <name type="common">Fission yeast</name>
    <name type="synonym">Octosporomyces octosporus</name>
    <dbReference type="NCBI Taxonomy" id="483514"/>
    <lineage>
        <taxon>Eukaryota</taxon>
        <taxon>Fungi</taxon>
        <taxon>Dikarya</taxon>
        <taxon>Ascomycota</taxon>
        <taxon>Taphrinomycotina</taxon>
        <taxon>Schizosaccharomycetes</taxon>
        <taxon>Schizosaccharomycetales</taxon>
        <taxon>Schizosaccharomycetaceae</taxon>
        <taxon>Schizosaccharomyces</taxon>
    </lineage>
</organism>
<dbReference type="GeneID" id="25032603"/>
<feature type="compositionally biased region" description="Polar residues" evidence="1">
    <location>
        <begin position="269"/>
        <end position="280"/>
    </location>
</feature>
<feature type="region of interest" description="Disordered" evidence="1">
    <location>
        <begin position="234"/>
        <end position="280"/>
    </location>
</feature>
<feature type="compositionally biased region" description="Basic and acidic residues" evidence="1">
    <location>
        <begin position="234"/>
        <end position="251"/>
    </location>
</feature>
<accession>S9Q2T1</accession>
<reference evidence="2 3" key="1">
    <citation type="journal article" date="2011" name="Science">
        <title>Comparative functional genomics of the fission yeasts.</title>
        <authorList>
            <person name="Rhind N."/>
            <person name="Chen Z."/>
            <person name="Yassour M."/>
            <person name="Thompson D.A."/>
            <person name="Haas B.J."/>
            <person name="Habib N."/>
            <person name="Wapinski I."/>
            <person name="Roy S."/>
            <person name="Lin M.F."/>
            <person name="Heiman D.I."/>
            <person name="Young S.K."/>
            <person name="Furuya K."/>
            <person name="Guo Y."/>
            <person name="Pidoux A."/>
            <person name="Chen H.M."/>
            <person name="Robbertse B."/>
            <person name="Goldberg J.M."/>
            <person name="Aoki K."/>
            <person name="Bayne E.H."/>
            <person name="Berlin A.M."/>
            <person name="Desjardins C.A."/>
            <person name="Dobbs E."/>
            <person name="Dukaj L."/>
            <person name="Fan L."/>
            <person name="FitzGerald M.G."/>
            <person name="French C."/>
            <person name="Gujja S."/>
            <person name="Hansen K."/>
            <person name="Keifenheim D."/>
            <person name="Levin J.Z."/>
            <person name="Mosher R.A."/>
            <person name="Mueller C.A."/>
            <person name="Pfiffner J."/>
            <person name="Priest M."/>
            <person name="Russ C."/>
            <person name="Smialowska A."/>
            <person name="Swoboda P."/>
            <person name="Sykes S.M."/>
            <person name="Vaughn M."/>
            <person name="Vengrova S."/>
            <person name="Yoder R."/>
            <person name="Zeng Q."/>
            <person name="Allshire R."/>
            <person name="Baulcombe D."/>
            <person name="Birren B.W."/>
            <person name="Brown W."/>
            <person name="Ekwall K."/>
            <person name="Kellis M."/>
            <person name="Leatherwood J."/>
            <person name="Levin H."/>
            <person name="Margalit H."/>
            <person name="Martienssen R."/>
            <person name="Nieduszynski C.A."/>
            <person name="Spatafora J.W."/>
            <person name="Friedman N."/>
            <person name="Dalgaard J.Z."/>
            <person name="Baumann P."/>
            <person name="Niki H."/>
            <person name="Regev A."/>
            <person name="Nusbaum C."/>
        </authorList>
    </citation>
    <scope>NUCLEOTIDE SEQUENCE [LARGE SCALE GENOMIC DNA]</scope>
    <source>
        <strain evidence="3">yFS286</strain>
    </source>
</reference>
<gene>
    <name evidence="2" type="ORF">SOCG_03631</name>
</gene>
<evidence type="ECO:0000313" key="3">
    <source>
        <dbReference type="Proteomes" id="UP000016088"/>
    </source>
</evidence>
<keyword evidence="3" id="KW-1185">Reference proteome</keyword>
<dbReference type="OrthoDB" id="5381303at2759"/>
<feature type="compositionally biased region" description="Low complexity" evidence="1">
    <location>
        <begin position="254"/>
        <end position="268"/>
    </location>
</feature>
<dbReference type="OMA" id="FWIKELE"/>
<evidence type="ECO:0000256" key="1">
    <source>
        <dbReference type="SAM" id="MobiDB-lite"/>
    </source>
</evidence>
<name>S9Q2T1_SCHOY</name>
<dbReference type="VEuPathDB" id="FungiDB:SOCG_03631"/>
<evidence type="ECO:0000313" key="2">
    <source>
        <dbReference type="EMBL" id="EPX74422.1"/>
    </source>
</evidence>
<sequence length="383" mass="44889">MELSRYEKDTIICLKFLQLFFRLKNVFNIFFAMSFPVPFHSQSQSKIELIKKMNAVSPLHEINEQLNFWIKELETNGLVHFGWTKAKDMFEFSMSSINFLILFSQKPIFQSYSIHQEVLREQLLHELESCKKTFFKIKREANSFFCLQLTFSSFMFNQIQYFQETCQNIIPSFQTFFCNVCTSLVSYFGKKEYPKFQMNNLTLQLYKNIKPVDVISKEPSQKAVDKQVPEILKEKFSKENDSPSEDKKFEEQETSSQSFSGSATESSSNDLTDASNSESSLSSITCSDFAEPFKTINEKVIQEQPNRTYDYELDKDDPSKFQLGKEVLEFERYNIELLQFQIAIGSLQTVHYEFQDTLKKMQLLDSTEGTDCKTNYPSFTYQH</sequence>
<proteinExistence type="predicted"/>
<dbReference type="AlphaFoldDB" id="S9Q2T1"/>
<dbReference type="Proteomes" id="UP000016088">
    <property type="component" value="Unassembled WGS sequence"/>
</dbReference>
<dbReference type="EMBL" id="KE503206">
    <property type="protein sequence ID" value="EPX74422.1"/>
    <property type="molecule type" value="Genomic_DNA"/>
</dbReference>
<dbReference type="HOGENOM" id="CLU_721912_0_0_1"/>